<evidence type="ECO:0000256" key="1">
    <source>
        <dbReference type="SAM" id="Phobius"/>
    </source>
</evidence>
<evidence type="ECO:0000313" key="3">
    <source>
        <dbReference type="WBParaSite" id="PSU_v2.g7725.t1"/>
    </source>
</evidence>
<accession>A0A914Z744</accession>
<evidence type="ECO:0000313" key="2">
    <source>
        <dbReference type="Proteomes" id="UP000887577"/>
    </source>
</evidence>
<keyword evidence="1" id="KW-0472">Membrane</keyword>
<proteinExistence type="predicted"/>
<keyword evidence="1" id="KW-0812">Transmembrane</keyword>
<dbReference type="WBParaSite" id="PSU_v2.g7725.t1">
    <property type="protein sequence ID" value="PSU_v2.g7725.t1"/>
    <property type="gene ID" value="PSU_v2.g7725"/>
</dbReference>
<organism evidence="2 3">
    <name type="scientific">Panagrolaimus superbus</name>
    <dbReference type="NCBI Taxonomy" id="310955"/>
    <lineage>
        <taxon>Eukaryota</taxon>
        <taxon>Metazoa</taxon>
        <taxon>Ecdysozoa</taxon>
        <taxon>Nematoda</taxon>
        <taxon>Chromadorea</taxon>
        <taxon>Rhabditida</taxon>
        <taxon>Tylenchina</taxon>
        <taxon>Panagrolaimomorpha</taxon>
        <taxon>Panagrolaimoidea</taxon>
        <taxon>Panagrolaimidae</taxon>
        <taxon>Panagrolaimus</taxon>
    </lineage>
</organism>
<keyword evidence="2" id="KW-1185">Reference proteome</keyword>
<reference evidence="3" key="1">
    <citation type="submission" date="2022-11" db="UniProtKB">
        <authorList>
            <consortium name="WormBaseParasite"/>
        </authorList>
    </citation>
    <scope>IDENTIFICATION</scope>
</reference>
<keyword evidence="1" id="KW-1133">Transmembrane helix</keyword>
<protein>
    <submittedName>
        <fullName evidence="3">Uncharacterized protein</fullName>
    </submittedName>
</protein>
<sequence length="421" mass="47281">MESNFQLSETEKGVSNEYAHAFDQIQRKEDNFEKINLKVLQHAGRLIINYISHLTQRCYVSDDGKTDRENYDHVRLKSEADYLSTSLRRLNEIELAEGVEISIKNFTEFCDLDNAAIIGQERMMEKAIEFAHKRATETFLESVIRKIQERIKEIKEGTKKKMSEVVTASAVLKQAILHPFETLKNFVSVVQHPIKTVKALIKFAKKHPWHLAAIVLGGFAIGVASGGVAFAGMAAVHFSTLPLTLPLAALGGVAFGTGAVTSTAVISLGNVGDPIAKINDAEKREIAVLEAEKESVETENAEKGVEIAADIKYNQIRRGTEENIKKFKEFMHDFEKSRQDQIDAMSFEELNATDRELSKDLFELVDAFELMQEETKSCRESVIEIQEKTLKIDEGKAAAIWFLQDVKEKYPVPLAEPEDSE</sequence>
<feature type="transmembrane region" description="Helical" evidence="1">
    <location>
        <begin position="247"/>
        <end position="268"/>
    </location>
</feature>
<dbReference type="AlphaFoldDB" id="A0A914Z744"/>
<dbReference type="Proteomes" id="UP000887577">
    <property type="component" value="Unplaced"/>
</dbReference>
<feature type="transmembrane region" description="Helical" evidence="1">
    <location>
        <begin position="211"/>
        <end position="235"/>
    </location>
</feature>
<name>A0A914Z744_9BILA</name>